<proteinExistence type="predicted"/>
<name>A0ABQ1HKJ2_9FLAO</name>
<evidence type="ECO:0000256" key="1">
    <source>
        <dbReference type="SAM" id="Phobius"/>
    </source>
</evidence>
<gene>
    <name evidence="2" type="ORF">GCM10008015_22820</name>
</gene>
<feature type="transmembrane region" description="Helical" evidence="1">
    <location>
        <begin position="99"/>
        <end position="121"/>
    </location>
</feature>
<feature type="transmembrane region" description="Helical" evidence="1">
    <location>
        <begin position="270"/>
        <end position="292"/>
    </location>
</feature>
<dbReference type="EMBL" id="BMGA01000005">
    <property type="protein sequence ID" value="GGA81455.1"/>
    <property type="molecule type" value="Genomic_DNA"/>
</dbReference>
<keyword evidence="1" id="KW-0472">Membrane</keyword>
<feature type="transmembrane region" description="Helical" evidence="1">
    <location>
        <begin position="5"/>
        <end position="26"/>
    </location>
</feature>
<organism evidence="2 3">
    <name type="scientific">Flavobacterium palustre</name>
    <dbReference type="NCBI Taxonomy" id="1476463"/>
    <lineage>
        <taxon>Bacteria</taxon>
        <taxon>Pseudomonadati</taxon>
        <taxon>Bacteroidota</taxon>
        <taxon>Flavobacteriia</taxon>
        <taxon>Flavobacteriales</taxon>
        <taxon>Flavobacteriaceae</taxon>
        <taxon>Flavobacterium</taxon>
    </lineage>
</organism>
<protein>
    <submittedName>
        <fullName evidence="2">Uncharacterized protein</fullName>
    </submittedName>
</protein>
<feature type="transmembrane region" description="Helical" evidence="1">
    <location>
        <begin position="46"/>
        <end position="65"/>
    </location>
</feature>
<dbReference type="RefSeq" id="WP_188494436.1">
    <property type="nucleotide sequence ID" value="NZ_BMGA01000005.1"/>
</dbReference>
<feature type="transmembrane region" description="Helical" evidence="1">
    <location>
        <begin position="230"/>
        <end position="250"/>
    </location>
</feature>
<feature type="transmembrane region" description="Helical" evidence="1">
    <location>
        <begin position="377"/>
        <end position="396"/>
    </location>
</feature>
<dbReference type="Proteomes" id="UP000658793">
    <property type="component" value="Unassembled WGS sequence"/>
</dbReference>
<accession>A0ABQ1HKJ2</accession>
<comment type="caution">
    <text evidence="2">The sequence shown here is derived from an EMBL/GenBank/DDBJ whole genome shotgun (WGS) entry which is preliminary data.</text>
</comment>
<evidence type="ECO:0000313" key="3">
    <source>
        <dbReference type="Proteomes" id="UP000658793"/>
    </source>
</evidence>
<feature type="transmembrane region" description="Helical" evidence="1">
    <location>
        <begin position="168"/>
        <end position="191"/>
    </location>
</feature>
<feature type="transmembrane region" description="Helical" evidence="1">
    <location>
        <begin position="203"/>
        <end position="224"/>
    </location>
</feature>
<sequence>MQKSWLLICFINFFIAALMGLLLRLLYVFSVESINYQFLLHGHSHVAMLGWVYLMIYSLIVHFFIPKTAQQKPVYNRLFWLTEIAVIGMMFRFPVEGYALFSITFSTLHIFCSYYFCRLAWKDARTESLPEKLLLRTALFFMIVSTLGVWCLGPAVGLLGKASAFYQIAIQFFLHFQFNGWFLFAILALFFNQLKGNINEKQFQLFYNLLVTATVLTLALPVSWYLPNPAFHWINSLGVLLQLLSFILFIQIIRPHFQTFFANLKPVEKLVYGFALTSLFLKIIIQLVVLIPELAQISHQIRNFVIGYIHLTMLGIITGFLFAFLLKNSFLNDSKKISNWEIKLFIFSFVLTELLLFGQGIYLFLGLGQFPCYYQNLFLSSIFLPIAIFMLVLGLFKGTIKSHKY</sequence>
<feature type="transmembrane region" description="Helical" evidence="1">
    <location>
        <begin position="133"/>
        <end position="156"/>
    </location>
</feature>
<keyword evidence="1" id="KW-1133">Transmembrane helix</keyword>
<keyword evidence="3" id="KW-1185">Reference proteome</keyword>
<feature type="transmembrane region" description="Helical" evidence="1">
    <location>
        <begin position="344"/>
        <end position="365"/>
    </location>
</feature>
<reference evidence="3" key="1">
    <citation type="journal article" date="2019" name="Int. J. Syst. Evol. Microbiol.">
        <title>The Global Catalogue of Microorganisms (GCM) 10K type strain sequencing project: providing services to taxonomists for standard genome sequencing and annotation.</title>
        <authorList>
            <consortium name="The Broad Institute Genomics Platform"/>
            <consortium name="The Broad Institute Genome Sequencing Center for Infectious Disease"/>
            <person name="Wu L."/>
            <person name="Ma J."/>
        </authorList>
    </citation>
    <scope>NUCLEOTIDE SEQUENCE [LARGE SCALE GENOMIC DNA]</scope>
    <source>
        <strain evidence="3">CGMCC 1.12811</strain>
    </source>
</reference>
<feature type="transmembrane region" description="Helical" evidence="1">
    <location>
        <begin position="77"/>
        <end position="93"/>
    </location>
</feature>
<evidence type="ECO:0000313" key="2">
    <source>
        <dbReference type="EMBL" id="GGA81455.1"/>
    </source>
</evidence>
<keyword evidence="1" id="KW-0812">Transmembrane</keyword>
<feature type="transmembrane region" description="Helical" evidence="1">
    <location>
        <begin position="304"/>
        <end position="324"/>
    </location>
</feature>